<feature type="transmembrane region" description="Helical" evidence="5">
    <location>
        <begin position="863"/>
        <end position="882"/>
    </location>
</feature>
<dbReference type="SUPFAM" id="SSF53822">
    <property type="entry name" value="Periplasmic binding protein-like I"/>
    <property type="match status" value="2"/>
</dbReference>
<comment type="caution">
    <text evidence="7">The sequence shown here is derived from an EMBL/GenBank/DDBJ whole genome shotgun (WGS) entry which is preliminary data.</text>
</comment>
<feature type="transmembrane region" description="Helical" evidence="5">
    <location>
        <begin position="809"/>
        <end position="827"/>
    </location>
</feature>
<feature type="transmembrane region" description="Helical" evidence="5">
    <location>
        <begin position="1021"/>
        <end position="1040"/>
    </location>
</feature>
<feature type="transmembrane region" description="Helical" evidence="5">
    <location>
        <begin position="958"/>
        <end position="976"/>
    </location>
</feature>
<evidence type="ECO:0000256" key="1">
    <source>
        <dbReference type="ARBA" id="ARBA00004370"/>
    </source>
</evidence>
<sequence length="1162" mass="132801">MMHIPMKYYFLLFCEVAFGQFMTIPLLYSKYTPEIIKEVLLTEYNCPDLSSERCIGNADYFFVPLEVNDANDFLEFIVGQDILFLYDITYSSVISAYIDAFATQFLFMHLVSGYTPNAIPPLTYYDHTRYTLIRDGTIALVKHFGWQKIIVFVSKDFSEMDFQSVTEVEIVFITILPSGLSYETIYIIVSKEVKPLGVKTIIIATDDNMSKLIQRAIIEAEMNTKDYIYIFPHQSGWSAYLEGALTLEEYAWMPKNVANYAEIIINYSADFLMNLMKYYPIQGSFSLYTFYGFILTQVNLERFHIFNIQNSQPVLVGNITNRVVSFYTPPIFNGNTTTPPDNSKLKLPISISGGSINPDGSTYMYNAYCQLGSVHAIDSINSQSKILENFDLVINNITDCGASYFDSNYASSCFSRHSAELGYFHVAAQPIVMTEGTLTVFNSLNISVPVLGVESSSSLSNDFHSQYASVSFSNTYTANAIALLLASFRITKVSLLYLNNPWGENFKRQFLNRAESYKIEVMNKNQAVPSGFNGTDKSFVKEIVDLKTRYIVIEATNTEMFSIVVALYDLGMRKGDVYLISGGGLGLTSNVQYVIGEDSYNKLIELGDGSVYVTFLSYYNAFGEQIYGEFLKEYEVVYDYMCLYYDATYLGAYAIDSMISRGFNLNSSGIEEWIRKVQFTGCSGNVQISKSGNDRSTIKVGVYNLIRNNSNWQLTLSGINDPTKVVVYESLVDISWYTDNNGILPSDIIGADLSCPFKSEQEQSFLYGYLILLIIGGSFLIFDIYFLYKNLEFTLSRKYLMLQCKTEENILDNLMYFAMIVECFQYICIGPDFTDLFPGFFKKIIKISALDFRNFSKSFDWTIWYQIIMMEIILAVWLFFLIGKIFNVWRKCKIQLFVIISEIGNVLLPIIGDILFLPITWFLLLTFQCTKSIGDNFKDSFHNQDCSIFCWQDEHIKYIAGSSLAILLYLPASLYYRPSWKDNTGNLVFHFKEQPYNSAIKSFMQIVLVVMNTTLLPYSDIAYTVSFVSIVSIYGVFTLFKKPYNYDRASLWYTIFIFCCIWLWICCEVAKFNMVFAESIIGVGWVLLGIIGIIYQKRKLPSFLESPKGQDILRLFRFQLSKKSPFQAGIEASVSYIYIDQSSSDNKKSDLFSEGFNVEFLH</sequence>
<dbReference type="InterPro" id="IPR028082">
    <property type="entry name" value="Peripla_BP_I"/>
</dbReference>
<feature type="transmembrane region" description="Helical" evidence="5">
    <location>
        <begin position="1076"/>
        <end position="1095"/>
    </location>
</feature>
<evidence type="ECO:0000256" key="4">
    <source>
        <dbReference type="ARBA" id="ARBA00023136"/>
    </source>
</evidence>
<protein>
    <recommendedName>
        <fullName evidence="6">Receptor ligand binding region domain-containing protein</fullName>
    </recommendedName>
</protein>
<evidence type="ECO:0000259" key="6">
    <source>
        <dbReference type="Pfam" id="PF01094"/>
    </source>
</evidence>
<evidence type="ECO:0000313" key="7">
    <source>
        <dbReference type="EMBL" id="CAG9323419.1"/>
    </source>
</evidence>
<feature type="domain" description="Receptor ligand binding region" evidence="6">
    <location>
        <begin position="375"/>
        <end position="706"/>
    </location>
</feature>
<dbReference type="Gene3D" id="3.40.50.2300">
    <property type="match status" value="3"/>
</dbReference>
<evidence type="ECO:0000313" key="8">
    <source>
        <dbReference type="Proteomes" id="UP001162131"/>
    </source>
</evidence>
<organism evidence="7 8">
    <name type="scientific">Blepharisma stoltei</name>
    <dbReference type="NCBI Taxonomy" id="1481888"/>
    <lineage>
        <taxon>Eukaryota</taxon>
        <taxon>Sar</taxon>
        <taxon>Alveolata</taxon>
        <taxon>Ciliophora</taxon>
        <taxon>Postciliodesmatophora</taxon>
        <taxon>Heterotrichea</taxon>
        <taxon>Heterotrichida</taxon>
        <taxon>Blepharismidae</taxon>
        <taxon>Blepharisma</taxon>
    </lineage>
</organism>
<dbReference type="EMBL" id="CAJZBQ010000034">
    <property type="protein sequence ID" value="CAG9323419.1"/>
    <property type="molecule type" value="Genomic_DNA"/>
</dbReference>
<accession>A0AAU9JGB7</accession>
<feature type="transmembrane region" description="Helical" evidence="5">
    <location>
        <begin position="766"/>
        <end position="788"/>
    </location>
</feature>
<gene>
    <name evidence="7" type="ORF">BSTOLATCC_MIC34069</name>
</gene>
<name>A0AAU9JGB7_9CILI</name>
<feature type="transmembrane region" description="Helical" evidence="5">
    <location>
        <begin position="1052"/>
        <end position="1070"/>
    </location>
</feature>
<keyword evidence="4 5" id="KW-0472">Membrane</keyword>
<reference evidence="7" key="1">
    <citation type="submission" date="2021-09" db="EMBL/GenBank/DDBJ databases">
        <authorList>
            <consortium name="AG Swart"/>
            <person name="Singh M."/>
            <person name="Singh A."/>
            <person name="Seah K."/>
            <person name="Emmerich C."/>
        </authorList>
    </citation>
    <scope>NUCLEOTIDE SEQUENCE</scope>
    <source>
        <strain evidence="7">ATCC30299</strain>
    </source>
</reference>
<keyword evidence="8" id="KW-1185">Reference proteome</keyword>
<dbReference type="AlphaFoldDB" id="A0AAU9JGB7"/>
<feature type="transmembrane region" description="Helical" evidence="5">
    <location>
        <begin position="894"/>
        <end position="917"/>
    </location>
</feature>
<evidence type="ECO:0000256" key="3">
    <source>
        <dbReference type="ARBA" id="ARBA00022989"/>
    </source>
</evidence>
<dbReference type="Pfam" id="PF01094">
    <property type="entry name" value="ANF_receptor"/>
    <property type="match status" value="1"/>
</dbReference>
<dbReference type="Proteomes" id="UP001162131">
    <property type="component" value="Unassembled WGS sequence"/>
</dbReference>
<keyword evidence="2 5" id="KW-0812">Transmembrane</keyword>
<dbReference type="InterPro" id="IPR001828">
    <property type="entry name" value="ANF_lig-bd_rcpt"/>
</dbReference>
<keyword evidence="3 5" id="KW-1133">Transmembrane helix</keyword>
<evidence type="ECO:0000256" key="5">
    <source>
        <dbReference type="SAM" id="Phobius"/>
    </source>
</evidence>
<dbReference type="GO" id="GO:0016020">
    <property type="term" value="C:membrane"/>
    <property type="evidence" value="ECO:0007669"/>
    <property type="project" value="UniProtKB-SubCell"/>
</dbReference>
<proteinExistence type="predicted"/>
<comment type="subcellular location">
    <subcellularLocation>
        <location evidence="1">Membrane</location>
    </subcellularLocation>
</comment>
<evidence type="ECO:0000256" key="2">
    <source>
        <dbReference type="ARBA" id="ARBA00022692"/>
    </source>
</evidence>